<evidence type="ECO:0000313" key="11">
    <source>
        <dbReference type="Proteomes" id="UP000242188"/>
    </source>
</evidence>
<proteinExistence type="inferred from homology"/>
<evidence type="ECO:0000256" key="7">
    <source>
        <dbReference type="ARBA" id="ARBA00038016"/>
    </source>
</evidence>
<name>A0A210PNI8_MIZYE</name>
<dbReference type="InterPro" id="IPR036610">
    <property type="entry name" value="PEBP-like_sf"/>
</dbReference>
<dbReference type="PANTHER" id="PTHR11362">
    <property type="entry name" value="PHOSPHATIDYLETHANOLAMINE-BINDING PROTEIN"/>
    <property type="match status" value="1"/>
</dbReference>
<comment type="subcellular location">
    <subcellularLocation>
        <location evidence="1">Mitochondrion</location>
    </subcellularLocation>
</comment>
<dbReference type="AlphaFoldDB" id="A0A210PNI8"/>
<protein>
    <recommendedName>
        <fullName evidence="8">Large ribosomal subunit protein mL38</fullName>
    </recommendedName>
    <alternativeName>
        <fullName evidence="9">39S ribosomal protein L38, mitochondrial</fullName>
    </alternativeName>
</protein>
<evidence type="ECO:0000256" key="5">
    <source>
        <dbReference type="ARBA" id="ARBA00023128"/>
    </source>
</evidence>
<evidence type="ECO:0000313" key="10">
    <source>
        <dbReference type="EMBL" id="OWF38006.1"/>
    </source>
</evidence>
<dbReference type="EMBL" id="NEDP02005575">
    <property type="protein sequence ID" value="OWF38006.1"/>
    <property type="molecule type" value="Genomic_DNA"/>
</dbReference>
<dbReference type="STRING" id="6573.A0A210PNI8"/>
<dbReference type="InterPro" id="IPR008914">
    <property type="entry name" value="PEBP"/>
</dbReference>
<keyword evidence="11" id="KW-1185">Reference proteome</keyword>
<evidence type="ECO:0000256" key="9">
    <source>
        <dbReference type="ARBA" id="ARBA00041206"/>
    </source>
</evidence>
<sequence>MAASIRVGSACVRNFLRADVRMVKQQIRQRWKWRHRGKSPEEAKTFEQRVAEMTKDTSKAVNIGFKLPKQTDLGLVEKESEDTETTVLDSKDDESALRFINDLWYCMGWSRDMLSVAQHYGLYRDLFSGAFFYPQFPLNVFFDYDSESVTAVYNGNILSPSEVEGNPQVEYDFVPDTLYTLALTAPDSHLQKNSAEYLHWLVGNIPGDDISKGEELCSYIPPFPVRGTGFHRYVFVLYKQEKKIDFHQDKRPDNCLSLKQRTFKTAEFYRRLEDDITPVSLAFFQSEWDESVTKTFWHKLDMKEPSFEFMHPPPYHPKQEKFPQGKPFNLYLDRYRDVKDINEEILKEKLKTSSLSPPPQKPKYPNIHVEPYAPSWLRLKNRHKRLREMHWEDLD</sequence>
<evidence type="ECO:0000256" key="8">
    <source>
        <dbReference type="ARBA" id="ARBA00039444"/>
    </source>
</evidence>
<keyword evidence="4" id="KW-0175">Coiled coil</keyword>
<evidence type="ECO:0000256" key="3">
    <source>
        <dbReference type="ARBA" id="ARBA00022980"/>
    </source>
</evidence>
<dbReference type="Proteomes" id="UP000242188">
    <property type="component" value="Unassembled WGS sequence"/>
</dbReference>
<reference evidence="10 11" key="1">
    <citation type="journal article" date="2017" name="Nat. Ecol. Evol.">
        <title>Scallop genome provides insights into evolution of bilaterian karyotype and development.</title>
        <authorList>
            <person name="Wang S."/>
            <person name="Zhang J."/>
            <person name="Jiao W."/>
            <person name="Li J."/>
            <person name="Xun X."/>
            <person name="Sun Y."/>
            <person name="Guo X."/>
            <person name="Huan P."/>
            <person name="Dong B."/>
            <person name="Zhang L."/>
            <person name="Hu X."/>
            <person name="Sun X."/>
            <person name="Wang J."/>
            <person name="Zhao C."/>
            <person name="Wang Y."/>
            <person name="Wang D."/>
            <person name="Huang X."/>
            <person name="Wang R."/>
            <person name="Lv J."/>
            <person name="Li Y."/>
            <person name="Zhang Z."/>
            <person name="Liu B."/>
            <person name="Lu W."/>
            <person name="Hui Y."/>
            <person name="Liang J."/>
            <person name="Zhou Z."/>
            <person name="Hou R."/>
            <person name="Li X."/>
            <person name="Liu Y."/>
            <person name="Li H."/>
            <person name="Ning X."/>
            <person name="Lin Y."/>
            <person name="Zhao L."/>
            <person name="Xing Q."/>
            <person name="Dou J."/>
            <person name="Li Y."/>
            <person name="Mao J."/>
            <person name="Guo H."/>
            <person name="Dou H."/>
            <person name="Li T."/>
            <person name="Mu C."/>
            <person name="Jiang W."/>
            <person name="Fu Q."/>
            <person name="Fu X."/>
            <person name="Miao Y."/>
            <person name="Liu J."/>
            <person name="Yu Q."/>
            <person name="Li R."/>
            <person name="Liao H."/>
            <person name="Li X."/>
            <person name="Kong Y."/>
            <person name="Jiang Z."/>
            <person name="Chourrout D."/>
            <person name="Li R."/>
            <person name="Bao Z."/>
        </authorList>
    </citation>
    <scope>NUCLEOTIDE SEQUENCE [LARGE SCALE GENOMIC DNA]</scope>
    <source>
        <strain evidence="10 11">PY_sf001</strain>
    </source>
</reference>
<evidence type="ECO:0000256" key="6">
    <source>
        <dbReference type="ARBA" id="ARBA00023274"/>
    </source>
</evidence>
<evidence type="ECO:0000256" key="1">
    <source>
        <dbReference type="ARBA" id="ARBA00004173"/>
    </source>
</evidence>
<evidence type="ECO:0000256" key="2">
    <source>
        <dbReference type="ARBA" id="ARBA00022946"/>
    </source>
</evidence>
<comment type="similarity">
    <text evidence="7">Belongs to the phosphatidylethanolamine-binding protein family. Mitochondrion-specific ribosomal protein mL38 subfamily.</text>
</comment>
<keyword evidence="3 10" id="KW-0689">Ribosomal protein</keyword>
<evidence type="ECO:0000256" key="4">
    <source>
        <dbReference type="ARBA" id="ARBA00023054"/>
    </source>
</evidence>
<dbReference type="Pfam" id="PF01161">
    <property type="entry name" value="PBP"/>
    <property type="match status" value="1"/>
</dbReference>
<dbReference type="OrthoDB" id="2153661at2759"/>
<comment type="caution">
    <text evidence="10">The sequence shown here is derived from an EMBL/GenBank/DDBJ whole genome shotgun (WGS) entry which is preliminary data.</text>
</comment>
<dbReference type="GO" id="GO:0005762">
    <property type="term" value="C:mitochondrial large ribosomal subunit"/>
    <property type="evidence" value="ECO:0007669"/>
    <property type="project" value="TreeGrafter"/>
</dbReference>
<dbReference type="InterPro" id="IPR035810">
    <property type="entry name" value="PEBP_euk"/>
</dbReference>
<dbReference type="SUPFAM" id="SSF49777">
    <property type="entry name" value="PEBP-like"/>
    <property type="match status" value="1"/>
</dbReference>
<dbReference type="GO" id="GO:0005743">
    <property type="term" value="C:mitochondrial inner membrane"/>
    <property type="evidence" value="ECO:0007669"/>
    <property type="project" value="UniProtKB-ARBA"/>
</dbReference>
<dbReference type="FunFam" id="3.90.280.10:FF:000002">
    <property type="entry name" value="39S ribosomal protein L38, mitochondrial"/>
    <property type="match status" value="1"/>
</dbReference>
<dbReference type="CDD" id="cd00866">
    <property type="entry name" value="PEBP_euk"/>
    <property type="match status" value="1"/>
</dbReference>
<keyword evidence="5" id="KW-0496">Mitochondrion</keyword>
<keyword evidence="6" id="KW-0687">Ribonucleoprotein</keyword>
<accession>A0A210PNI8</accession>
<dbReference type="PANTHER" id="PTHR11362:SF133">
    <property type="entry name" value="LARGE RIBOSOMAL SUBUNIT PROTEIN ML38"/>
    <property type="match status" value="1"/>
</dbReference>
<organism evidence="10 11">
    <name type="scientific">Mizuhopecten yessoensis</name>
    <name type="common">Japanese scallop</name>
    <name type="synonym">Patinopecten yessoensis</name>
    <dbReference type="NCBI Taxonomy" id="6573"/>
    <lineage>
        <taxon>Eukaryota</taxon>
        <taxon>Metazoa</taxon>
        <taxon>Spiralia</taxon>
        <taxon>Lophotrochozoa</taxon>
        <taxon>Mollusca</taxon>
        <taxon>Bivalvia</taxon>
        <taxon>Autobranchia</taxon>
        <taxon>Pteriomorphia</taxon>
        <taxon>Pectinida</taxon>
        <taxon>Pectinoidea</taxon>
        <taxon>Pectinidae</taxon>
        <taxon>Mizuhopecten</taxon>
    </lineage>
</organism>
<gene>
    <name evidence="10" type="ORF">KP79_PYT14326</name>
</gene>
<keyword evidence="2" id="KW-0809">Transit peptide</keyword>
<dbReference type="Gene3D" id="3.90.280.10">
    <property type="entry name" value="PEBP-like"/>
    <property type="match status" value="1"/>
</dbReference>